<feature type="transmembrane region" description="Helical" evidence="5">
    <location>
        <begin position="120"/>
        <end position="141"/>
    </location>
</feature>
<organism evidence="6 7">
    <name type="scientific">Sphaerulina musiva (strain SO2202)</name>
    <name type="common">Poplar stem canker fungus</name>
    <name type="synonym">Septoria musiva</name>
    <dbReference type="NCBI Taxonomy" id="692275"/>
    <lineage>
        <taxon>Eukaryota</taxon>
        <taxon>Fungi</taxon>
        <taxon>Dikarya</taxon>
        <taxon>Ascomycota</taxon>
        <taxon>Pezizomycotina</taxon>
        <taxon>Dothideomycetes</taxon>
        <taxon>Dothideomycetidae</taxon>
        <taxon>Mycosphaerellales</taxon>
        <taxon>Mycosphaerellaceae</taxon>
        <taxon>Sphaerulina</taxon>
    </lineage>
</organism>
<dbReference type="eggNOG" id="ENOG502QURG">
    <property type="taxonomic scope" value="Eukaryota"/>
</dbReference>
<proteinExistence type="predicted"/>
<dbReference type="HOGENOM" id="CLU_033465_3_1_1"/>
<feature type="transmembrane region" description="Helical" evidence="5">
    <location>
        <begin position="40"/>
        <end position="63"/>
    </location>
</feature>
<keyword evidence="2 5" id="KW-0812">Transmembrane</keyword>
<reference evidence="6 7" key="1">
    <citation type="journal article" date="2012" name="PLoS Pathog.">
        <title>Diverse lifestyles and strategies of plant pathogenesis encoded in the genomes of eighteen Dothideomycetes fungi.</title>
        <authorList>
            <person name="Ohm R.A."/>
            <person name="Feau N."/>
            <person name="Henrissat B."/>
            <person name="Schoch C.L."/>
            <person name="Horwitz B.A."/>
            <person name="Barry K.W."/>
            <person name="Condon B.J."/>
            <person name="Copeland A.C."/>
            <person name="Dhillon B."/>
            <person name="Glaser F."/>
            <person name="Hesse C.N."/>
            <person name="Kosti I."/>
            <person name="LaButti K."/>
            <person name="Lindquist E.A."/>
            <person name="Lucas S."/>
            <person name="Salamov A.A."/>
            <person name="Bradshaw R.E."/>
            <person name="Ciuffetti L."/>
            <person name="Hamelin R.C."/>
            <person name="Kema G.H.J."/>
            <person name="Lawrence C."/>
            <person name="Scott J.A."/>
            <person name="Spatafora J.W."/>
            <person name="Turgeon B.G."/>
            <person name="de Wit P.J.G.M."/>
            <person name="Zhong S."/>
            <person name="Goodwin S.B."/>
            <person name="Grigoriev I.V."/>
        </authorList>
    </citation>
    <scope>NUCLEOTIDE SEQUENCE [LARGE SCALE GENOMIC DNA]</scope>
    <source>
        <strain evidence="6 7">SO2202</strain>
    </source>
</reference>
<feature type="transmembrane region" description="Helical" evidence="5">
    <location>
        <begin position="153"/>
        <end position="177"/>
    </location>
</feature>
<keyword evidence="7" id="KW-1185">Reference proteome</keyword>
<dbReference type="OrthoDB" id="3358017at2759"/>
<protein>
    <submittedName>
        <fullName evidence="6">RTM1-like protein</fullName>
    </submittedName>
</protein>
<dbReference type="InterPro" id="IPR007568">
    <property type="entry name" value="RTA1"/>
</dbReference>
<keyword evidence="3 5" id="KW-1133">Transmembrane helix</keyword>
<dbReference type="RefSeq" id="XP_016756244.1">
    <property type="nucleotide sequence ID" value="XM_016910648.1"/>
</dbReference>
<evidence type="ECO:0000256" key="1">
    <source>
        <dbReference type="ARBA" id="ARBA00004141"/>
    </source>
</evidence>
<dbReference type="GO" id="GO:0016020">
    <property type="term" value="C:membrane"/>
    <property type="evidence" value="ECO:0007669"/>
    <property type="project" value="UniProtKB-SubCell"/>
</dbReference>
<feature type="transmembrane region" description="Helical" evidence="5">
    <location>
        <begin position="198"/>
        <end position="218"/>
    </location>
</feature>
<accession>M3BPM8</accession>
<evidence type="ECO:0000256" key="5">
    <source>
        <dbReference type="SAM" id="Phobius"/>
    </source>
</evidence>
<gene>
    <name evidence="6" type="ORF">SEPMUDRAFT_94877</name>
</gene>
<dbReference type="PANTHER" id="PTHR31465">
    <property type="entry name" value="PROTEIN RTA1-RELATED"/>
    <property type="match status" value="1"/>
</dbReference>
<sequence>MANGQNPWKYEPNVGLATIVCIIFIFLTTLHGYQLLRTRTWYFIAFWIGGVLECIGYLTRIWSAKQKPDYSTGPYAISQIMVLIAPSLFAASMYMELGRIIRLVGGEAYSLVRVSRLTKIFVIGDIIAFLAQAGGAALLSSDSVSTSNTGQKILIVGLVIQIIFFALFVVVSLVFHMRIAGKATEKMMQYPSMPWKKHLVNIYVASTLVLIRCIFRLIEYAAGEDGYLLTNEWPNYVFDTLLMIIVMVAFNVIHPSEVKALLNGNGRAMRKIVKSHFISLPGLEGNGDDAAKEANGHHMEQFSSRV</sequence>
<keyword evidence="4 5" id="KW-0472">Membrane</keyword>
<dbReference type="Pfam" id="PF04479">
    <property type="entry name" value="RTA1"/>
    <property type="match status" value="1"/>
</dbReference>
<evidence type="ECO:0000256" key="4">
    <source>
        <dbReference type="ARBA" id="ARBA00023136"/>
    </source>
</evidence>
<dbReference type="GeneID" id="27907785"/>
<evidence type="ECO:0000313" key="6">
    <source>
        <dbReference type="EMBL" id="EMF08123.1"/>
    </source>
</evidence>
<comment type="subcellular location">
    <subcellularLocation>
        <location evidence="1">Membrane</location>
        <topology evidence="1">Multi-pass membrane protein</topology>
    </subcellularLocation>
</comment>
<feature type="transmembrane region" description="Helical" evidence="5">
    <location>
        <begin position="75"/>
        <end position="95"/>
    </location>
</feature>
<evidence type="ECO:0000256" key="3">
    <source>
        <dbReference type="ARBA" id="ARBA00022989"/>
    </source>
</evidence>
<name>M3BPM8_SPHMS</name>
<dbReference type="OMA" id="WFFIAFI"/>
<dbReference type="EMBL" id="KB456272">
    <property type="protein sequence ID" value="EMF08123.1"/>
    <property type="molecule type" value="Genomic_DNA"/>
</dbReference>
<dbReference type="AlphaFoldDB" id="M3BPM8"/>
<dbReference type="Proteomes" id="UP000016931">
    <property type="component" value="Unassembled WGS sequence"/>
</dbReference>
<dbReference type="STRING" id="692275.M3BPM8"/>
<feature type="transmembrane region" description="Helical" evidence="5">
    <location>
        <begin position="14"/>
        <end position="33"/>
    </location>
</feature>
<evidence type="ECO:0000313" key="7">
    <source>
        <dbReference type="Proteomes" id="UP000016931"/>
    </source>
</evidence>
<dbReference type="PANTHER" id="PTHR31465:SF35">
    <property type="entry name" value="RTA1 DOMAIN PROTEIN-RELATED"/>
    <property type="match status" value="1"/>
</dbReference>
<feature type="transmembrane region" description="Helical" evidence="5">
    <location>
        <begin position="233"/>
        <end position="253"/>
    </location>
</feature>
<evidence type="ECO:0000256" key="2">
    <source>
        <dbReference type="ARBA" id="ARBA00022692"/>
    </source>
</evidence>